<dbReference type="GO" id="GO:0000785">
    <property type="term" value="C:chromatin"/>
    <property type="evidence" value="ECO:0007669"/>
    <property type="project" value="TreeGrafter"/>
</dbReference>
<protein>
    <submittedName>
        <fullName evidence="1">Protein FAM111A-like</fullName>
    </submittedName>
</protein>
<dbReference type="Pfam" id="PF13365">
    <property type="entry name" value="Trypsin_2"/>
    <property type="match status" value="1"/>
</dbReference>
<organism evidence="1">
    <name type="scientific">Stegastes partitus</name>
    <name type="common">bicolor damselfish</name>
    <dbReference type="NCBI Taxonomy" id="144197"/>
    <lineage>
        <taxon>Eukaryota</taxon>
        <taxon>Metazoa</taxon>
        <taxon>Chordata</taxon>
        <taxon>Craniata</taxon>
        <taxon>Vertebrata</taxon>
        <taxon>Euteleostomi</taxon>
        <taxon>Actinopterygii</taxon>
        <taxon>Neopterygii</taxon>
        <taxon>Teleostei</taxon>
        <taxon>Neoteleostei</taxon>
        <taxon>Acanthomorphata</taxon>
        <taxon>Ovalentaria</taxon>
        <taxon>Pomacentridae</taxon>
        <taxon>Stegastes</taxon>
    </lineage>
</organism>
<accession>A0A3B5A8A5</accession>
<proteinExistence type="predicted"/>
<reference evidence="1" key="1">
    <citation type="submission" date="2023-09" db="UniProtKB">
        <authorList>
            <consortium name="Ensembl"/>
        </authorList>
    </citation>
    <scope>IDENTIFICATION</scope>
</reference>
<dbReference type="PANTHER" id="PTHR14389:SF3">
    <property type="entry name" value="PROTEIN FAM111A-LIKE"/>
    <property type="match status" value="1"/>
</dbReference>
<dbReference type="InterPro" id="IPR043504">
    <property type="entry name" value="Peptidase_S1_PA_chymotrypsin"/>
</dbReference>
<dbReference type="Ensembl" id="ENSSPAT00000014366.1">
    <property type="protein sequence ID" value="ENSSPAP00000014124.1"/>
    <property type="gene ID" value="ENSSPAG00000010668.1"/>
</dbReference>
<dbReference type="SUPFAM" id="SSF50494">
    <property type="entry name" value="Trypsin-like serine proteases"/>
    <property type="match status" value="1"/>
</dbReference>
<dbReference type="InterPro" id="IPR009003">
    <property type="entry name" value="Peptidase_S1_PA"/>
</dbReference>
<dbReference type="GO" id="GO:0005634">
    <property type="term" value="C:nucleus"/>
    <property type="evidence" value="ECO:0007669"/>
    <property type="project" value="TreeGrafter"/>
</dbReference>
<dbReference type="GO" id="GO:0006260">
    <property type="term" value="P:DNA replication"/>
    <property type="evidence" value="ECO:0007669"/>
    <property type="project" value="TreeGrafter"/>
</dbReference>
<evidence type="ECO:0000313" key="1">
    <source>
        <dbReference type="Ensembl" id="ENSSPAP00000014124.1"/>
    </source>
</evidence>
<sequence length="531" mass="60101">MVYTGACKLLFTTILGSVLDKGGQLTVISHSKLQLSRHSHHFKVKFPNDKFRYTIDCDQPHTVLDAIKLHLNEQFTKMEKRKNYSDEKIIIQLSDVVKQSIVATHFPCSCIQNDECLIVHFKNQEVEEPRSQDDEILPREQYSVFYISKEGGEKAKKTTLFKNKTVKEFDYLCVYAKKGTTVKEALERDGRFVDFQDFKLSEDENSKEHTLCTQKVDKLDQKKFKICLPKNTTTKANCSKEQSQQKLNTRSVLEKAKKSRISVGRAMEESGSTEQLKLKKENFGKIEQSFSEVQRLVNLSQLGKSVCLLKINAFHVKEQGTGFVLFDNLILTNAHLFKACADLLRDERRDHVKITAEFNYEKPDCEPHKKEFKAKLLGKTGEANVEFGPPPANGEACLIGHPAGEVKKIDPTCIIEIDNRGQAVGQQLHPYKDKLFVVQSVVEALKQQGIESTLEGGCKADKVVTDNTFMYHGSSGSPVFDVGCRVFGLHTAGYCYGFPEISEKKQSVIEFAQPVLTIFESFATPGRWWSS</sequence>
<dbReference type="Gene3D" id="2.40.10.10">
    <property type="entry name" value="Trypsin-like serine proteases"/>
    <property type="match status" value="2"/>
</dbReference>
<dbReference type="PANTHER" id="PTHR14389">
    <property type="entry name" value="SI:CH1073-475A24.1"/>
    <property type="match status" value="1"/>
</dbReference>
<dbReference type="GeneTree" id="ENSGT00390000005182"/>
<name>A0A3B5A8A5_9TELE</name>
<dbReference type="AlphaFoldDB" id="A0A3B5A8A5"/>